<keyword evidence="4" id="KW-1185">Reference proteome</keyword>
<dbReference type="InterPro" id="IPR002654">
    <property type="entry name" value="Glyco_trans_25"/>
</dbReference>
<organism evidence="3 4">
    <name type="scientific">Cereibacter changlensis JA139</name>
    <dbReference type="NCBI Taxonomy" id="1188249"/>
    <lineage>
        <taxon>Bacteria</taxon>
        <taxon>Pseudomonadati</taxon>
        <taxon>Pseudomonadota</taxon>
        <taxon>Alphaproteobacteria</taxon>
        <taxon>Rhodobacterales</taxon>
        <taxon>Paracoccaceae</taxon>
        <taxon>Cereibacter</taxon>
    </lineage>
</organism>
<evidence type="ECO:0000256" key="1">
    <source>
        <dbReference type="SAM" id="MobiDB-lite"/>
    </source>
</evidence>
<evidence type="ECO:0000313" key="3">
    <source>
        <dbReference type="EMBL" id="PTE21748.1"/>
    </source>
</evidence>
<comment type="caution">
    <text evidence="3">The sequence shown here is derived from an EMBL/GenBank/DDBJ whole genome shotgun (WGS) entry which is preliminary data.</text>
</comment>
<feature type="region of interest" description="Disordered" evidence="1">
    <location>
        <begin position="209"/>
        <end position="230"/>
    </location>
</feature>
<evidence type="ECO:0000313" key="4">
    <source>
        <dbReference type="Proteomes" id="UP000241010"/>
    </source>
</evidence>
<dbReference type="Pfam" id="PF01755">
    <property type="entry name" value="Glyco_transf_25"/>
    <property type="match status" value="1"/>
</dbReference>
<proteinExistence type="predicted"/>
<gene>
    <name evidence="3" type="ORF">C5F48_10765</name>
</gene>
<reference evidence="3 4" key="1">
    <citation type="submission" date="2018-03" db="EMBL/GenBank/DDBJ databases">
        <title>Cereibacter changlensis.</title>
        <authorList>
            <person name="Meyer T.E."/>
            <person name="Miller S."/>
            <person name="Lodha T."/>
            <person name="Gandham S."/>
            <person name="Chintalapati S."/>
            <person name="Chintalapati V.R."/>
        </authorList>
    </citation>
    <scope>NUCLEOTIDE SEQUENCE [LARGE SCALE GENOMIC DNA]</scope>
    <source>
        <strain evidence="3 4">JA139</strain>
    </source>
</reference>
<feature type="domain" description="Glycosyl transferase family 25" evidence="2">
    <location>
        <begin position="17"/>
        <end position="173"/>
    </location>
</feature>
<sequence>MRGAIQGAPHMISPDWPIIILSLEGDEGRRQALTDALMQAGLPFRIFYGVDGRRGLPAAYDPLIDREAAQKRLRRRMTDAEFACALSHRAIYSLILDENLAGAVILEDDAIINPDFVEFIRSGLQRTGTMMLMDYNYGRALPWQRKALGRWTLHRAAQRATFTSSYSVSRSAAMTLLEATTPVSYVADWPVNLYEMGAWLVSPKLAAQGGDPAQVSRIGARPKASPRGRSRARIGFRWSDIGPYLRRRLSRPVGR</sequence>
<name>A0A2T4JUZ7_9RHOB</name>
<dbReference type="AlphaFoldDB" id="A0A2T4JUZ7"/>
<evidence type="ECO:0000259" key="2">
    <source>
        <dbReference type="Pfam" id="PF01755"/>
    </source>
</evidence>
<dbReference type="CDD" id="cd06532">
    <property type="entry name" value="Glyco_transf_25"/>
    <property type="match status" value="1"/>
</dbReference>
<accession>A0A2T4JUZ7</accession>
<dbReference type="EMBL" id="PZKG01000040">
    <property type="protein sequence ID" value="PTE21748.1"/>
    <property type="molecule type" value="Genomic_DNA"/>
</dbReference>
<dbReference type="Proteomes" id="UP000241010">
    <property type="component" value="Unassembled WGS sequence"/>
</dbReference>
<protein>
    <recommendedName>
        <fullName evidence="2">Glycosyl transferase family 25 domain-containing protein</fullName>
    </recommendedName>
</protein>